<dbReference type="InterPro" id="IPR043429">
    <property type="entry name" value="ArtM/GltK/GlnP/TcyL/YhdX-like"/>
</dbReference>
<gene>
    <name evidence="12" type="ORF">OP10G_1992</name>
</gene>
<dbReference type="NCBIfam" id="TIGR01726">
    <property type="entry name" value="HEQRo_perm_3TM"/>
    <property type="match status" value="1"/>
</dbReference>
<dbReference type="PANTHER" id="PTHR30614">
    <property type="entry name" value="MEMBRANE COMPONENT OF AMINO ACID ABC TRANSPORTER"/>
    <property type="match status" value="1"/>
</dbReference>
<feature type="transmembrane region" description="Helical" evidence="9">
    <location>
        <begin position="370"/>
        <end position="393"/>
    </location>
</feature>
<keyword evidence="10" id="KW-0732">Signal</keyword>
<feature type="transmembrane region" description="Helical" evidence="9">
    <location>
        <begin position="325"/>
        <end position="349"/>
    </location>
</feature>
<dbReference type="CDD" id="cd06261">
    <property type="entry name" value="TM_PBP2"/>
    <property type="match status" value="1"/>
</dbReference>
<feature type="signal peptide" evidence="10">
    <location>
        <begin position="1"/>
        <end position="24"/>
    </location>
</feature>
<feature type="domain" description="ABC transmembrane type-1" evidence="11">
    <location>
        <begin position="317"/>
        <end position="505"/>
    </location>
</feature>
<keyword evidence="4" id="KW-1003">Cell membrane</keyword>
<evidence type="ECO:0000256" key="10">
    <source>
        <dbReference type="SAM" id="SignalP"/>
    </source>
</evidence>
<dbReference type="STRING" id="661478.OP10G_1992"/>
<dbReference type="KEGG" id="fgi:OP10G_1992"/>
<evidence type="ECO:0000313" key="12">
    <source>
        <dbReference type="EMBL" id="AIE85360.1"/>
    </source>
</evidence>
<dbReference type="SUPFAM" id="SSF53850">
    <property type="entry name" value="Periplasmic binding protein-like II"/>
    <property type="match status" value="1"/>
</dbReference>
<dbReference type="HOGENOM" id="CLU_019602_20_3_0"/>
<protein>
    <submittedName>
        <fullName evidence="12">Glutamine-binding periplasmic protein of glutamine ABC transporter</fullName>
    </submittedName>
</protein>
<organism evidence="12 13">
    <name type="scientific">Fimbriimonas ginsengisoli Gsoil 348</name>
    <dbReference type="NCBI Taxonomy" id="661478"/>
    <lineage>
        <taxon>Bacteria</taxon>
        <taxon>Bacillati</taxon>
        <taxon>Armatimonadota</taxon>
        <taxon>Fimbriimonadia</taxon>
        <taxon>Fimbriimonadales</taxon>
        <taxon>Fimbriimonadaceae</taxon>
        <taxon>Fimbriimonas</taxon>
    </lineage>
</organism>
<reference evidence="12 13" key="1">
    <citation type="journal article" date="2014" name="PLoS ONE">
        <title>The first complete genome sequence of the class fimbriimonadia in the phylum armatimonadetes.</title>
        <authorList>
            <person name="Hu Z.Y."/>
            <person name="Wang Y.Z."/>
            <person name="Im W.T."/>
            <person name="Wang S.Y."/>
            <person name="Zhao G.P."/>
            <person name="Zheng H.J."/>
            <person name="Quan Z.X."/>
        </authorList>
    </citation>
    <scope>NUCLEOTIDE SEQUENCE [LARGE SCALE GENOMIC DNA]</scope>
    <source>
        <strain evidence="12">Gsoil 348</strain>
    </source>
</reference>
<comment type="similarity">
    <text evidence="2">Belongs to the binding-protein-dependent transport system permease family. HisMQ subfamily.</text>
</comment>
<dbReference type="Pfam" id="PF00528">
    <property type="entry name" value="BPD_transp_1"/>
    <property type="match status" value="1"/>
</dbReference>
<proteinExistence type="inferred from homology"/>
<dbReference type="GO" id="GO:0043190">
    <property type="term" value="C:ATP-binding cassette (ABC) transporter complex"/>
    <property type="evidence" value="ECO:0007669"/>
    <property type="project" value="InterPro"/>
</dbReference>
<evidence type="ECO:0000256" key="3">
    <source>
        <dbReference type="ARBA" id="ARBA00022448"/>
    </source>
</evidence>
<dbReference type="Gene3D" id="3.40.190.10">
    <property type="entry name" value="Periplasmic binding protein-like II"/>
    <property type="match status" value="2"/>
</dbReference>
<evidence type="ECO:0000256" key="8">
    <source>
        <dbReference type="ARBA" id="ARBA00023136"/>
    </source>
</evidence>
<name>A0A068NRG5_FIMGI</name>
<evidence type="ECO:0000256" key="2">
    <source>
        <dbReference type="ARBA" id="ARBA00010072"/>
    </source>
</evidence>
<keyword evidence="7 9" id="KW-1133">Transmembrane helix</keyword>
<evidence type="ECO:0000313" key="13">
    <source>
        <dbReference type="Proteomes" id="UP000027982"/>
    </source>
</evidence>
<evidence type="ECO:0000256" key="5">
    <source>
        <dbReference type="ARBA" id="ARBA00022692"/>
    </source>
</evidence>
<evidence type="ECO:0000259" key="11">
    <source>
        <dbReference type="PROSITE" id="PS50928"/>
    </source>
</evidence>
<evidence type="ECO:0000256" key="9">
    <source>
        <dbReference type="RuleBase" id="RU363032"/>
    </source>
</evidence>
<dbReference type="SUPFAM" id="SSF161098">
    <property type="entry name" value="MetI-like"/>
    <property type="match status" value="1"/>
</dbReference>
<accession>A0A068NRG5</accession>
<dbReference type="FunFam" id="1.10.3720.10:FF:000033">
    <property type="entry name" value="Polar amino acid ABC transporter permease"/>
    <property type="match status" value="1"/>
</dbReference>
<dbReference type="InterPro" id="IPR001638">
    <property type="entry name" value="Solute-binding_3/MltF_N"/>
</dbReference>
<keyword evidence="8 9" id="KW-0472">Membrane</keyword>
<dbReference type="eggNOG" id="COG0834">
    <property type="taxonomic scope" value="Bacteria"/>
</dbReference>
<dbReference type="Pfam" id="PF00497">
    <property type="entry name" value="SBP_bac_3"/>
    <property type="match status" value="1"/>
</dbReference>
<keyword evidence="13" id="KW-1185">Reference proteome</keyword>
<feature type="transmembrane region" description="Helical" evidence="9">
    <location>
        <begin position="486"/>
        <end position="505"/>
    </location>
</feature>
<dbReference type="InterPro" id="IPR010065">
    <property type="entry name" value="AA_ABC_transptr_permease_3TM"/>
</dbReference>
<dbReference type="eggNOG" id="COG0765">
    <property type="taxonomic scope" value="Bacteria"/>
</dbReference>
<sequence>MQVRAWIRFLLLVVGMTASGVLHAQGIIDTIRSRGELVIATDATYPPFEYKKDGQIIGFDVDVATELARDLGVKLRWIDSEWAGVLGALESGKADLVMAGVTITEERKTKGYLFSRPYFLSGQVIARRKGDTRIQKPEDLKDKIVSVQQETTGQFAVQKIGVPKDHMLKFDQIQDGLLDLRNKKSDACVGDLPTIKAILSKGYPEIELAGPVFVKENLGIVAWKTHPELIAQVNRSLDRMMAGGAYARSYPQWFEEPYDTALVAALDKVKDQGSPVPAALEAATAHPIGTVQSVGGSAFTFRWDLLKDALPILARGAVLTLELTALSLVFGVVGGLLLALARVSPFVLFRPFAVAYVEVVRGTPLLMQIYVIYFVLPAIGIGLSPFVAGVLALSLNAAAYTSEIFRAGIESIDSGQMEAARSLGMDYPTAMRWVILPQTLRRVLPPLTNEAVALLKDSSLVSVVALSELMRAGKEIATNSGSPTTVYLTVAVFYLVMTLPLTWLVRRLEQKWQPISRPRAKKVAV</sequence>
<comment type="subcellular location">
    <subcellularLocation>
        <location evidence="1 9">Cell membrane</location>
        <topology evidence="1 9">Multi-pass membrane protein</topology>
    </subcellularLocation>
</comment>
<evidence type="ECO:0000256" key="1">
    <source>
        <dbReference type="ARBA" id="ARBA00004651"/>
    </source>
</evidence>
<evidence type="ECO:0000256" key="4">
    <source>
        <dbReference type="ARBA" id="ARBA00022475"/>
    </source>
</evidence>
<keyword evidence="6" id="KW-0029">Amino-acid transport</keyword>
<dbReference type="AlphaFoldDB" id="A0A068NRG5"/>
<dbReference type="InterPro" id="IPR000515">
    <property type="entry name" value="MetI-like"/>
</dbReference>
<feature type="chain" id="PRO_5001653861" evidence="10">
    <location>
        <begin position="25"/>
        <end position="525"/>
    </location>
</feature>
<evidence type="ECO:0000256" key="6">
    <source>
        <dbReference type="ARBA" id="ARBA00022970"/>
    </source>
</evidence>
<keyword evidence="5 9" id="KW-0812">Transmembrane</keyword>
<keyword evidence="3 9" id="KW-0813">Transport</keyword>
<dbReference type="Gene3D" id="1.10.3720.10">
    <property type="entry name" value="MetI-like"/>
    <property type="match status" value="1"/>
</dbReference>
<dbReference type="PANTHER" id="PTHR30614:SF20">
    <property type="entry name" value="GLUTAMINE TRANSPORT SYSTEM PERMEASE PROTEIN GLNP"/>
    <property type="match status" value="1"/>
</dbReference>
<dbReference type="OrthoDB" id="9805999at2"/>
<dbReference type="GO" id="GO:0022857">
    <property type="term" value="F:transmembrane transporter activity"/>
    <property type="evidence" value="ECO:0007669"/>
    <property type="project" value="InterPro"/>
</dbReference>
<dbReference type="GO" id="GO:0006865">
    <property type="term" value="P:amino acid transport"/>
    <property type="evidence" value="ECO:0007669"/>
    <property type="project" value="UniProtKB-KW"/>
</dbReference>
<dbReference type="RefSeq" id="WP_025226064.1">
    <property type="nucleotide sequence ID" value="NZ_CP007139.1"/>
</dbReference>
<dbReference type="InterPro" id="IPR035906">
    <property type="entry name" value="MetI-like_sf"/>
</dbReference>
<dbReference type="PROSITE" id="PS50928">
    <property type="entry name" value="ABC_TM1"/>
    <property type="match status" value="1"/>
</dbReference>
<dbReference type="Proteomes" id="UP000027982">
    <property type="component" value="Chromosome"/>
</dbReference>
<evidence type="ECO:0000256" key="7">
    <source>
        <dbReference type="ARBA" id="ARBA00022989"/>
    </source>
</evidence>
<dbReference type="EMBL" id="CP007139">
    <property type="protein sequence ID" value="AIE85360.1"/>
    <property type="molecule type" value="Genomic_DNA"/>
</dbReference>
<dbReference type="SMART" id="SM00062">
    <property type="entry name" value="PBPb"/>
    <property type="match status" value="1"/>
</dbReference>